<accession>A0ABD6BA23</accession>
<dbReference type="InterPro" id="IPR051603">
    <property type="entry name" value="Zinc-ADH_QOR/CCCR"/>
</dbReference>
<dbReference type="RefSeq" id="WP_379818997.1">
    <property type="nucleotide sequence ID" value="NZ_JBHUDH010000251.1"/>
</dbReference>
<proteinExistence type="predicted"/>
<dbReference type="EMBL" id="JBHUDH010000251">
    <property type="protein sequence ID" value="MFD1527663.1"/>
    <property type="molecule type" value="Genomic_DNA"/>
</dbReference>
<sequence length="154" mass="16634">SARVVTTAAPEYHEVLADLGAETALDYDNGDLTDAVLEASDGGVDEILDHRLDSYLQFDADVAAQNGRVVGIGENAPNPAFTNDGAARSKDVNYQFMLLFNAPDLREPLRGVGHLMGIGELSIEIARTYDLDEADLAHRDVMEESYLGKLVVTP</sequence>
<dbReference type="SUPFAM" id="SSF51735">
    <property type="entry name" value="NAD(P)-binding Rossmann-fold domains"/>
    <property type="match status" value="1"/>
</dbReference>
<dbReference type="Pfam" id="PF13602">
    <property type="entry name" value="ADH_zinc_N_2"/>
    <property type="match status" value="1"/>
</dbReference>
<feature type="non-terminal residue" evidence="2">
    <location>
        <position position="1"/>
    </location>
</feature>
<dbReference type="PANTHER" id="PTHR44154:SF1">
    <property type="entry name" value="QUINONE OXIDOREDUCTASE"/>
    <property type="match status" value="1"/>
</dbReference>
<dbReference type="Proteomes" id="UP001597111">
    <property type="component" value="Unassembled WGS sequence"/>
</dbReference>
<name>A0ABD6BA23_9EURY</name>
<keyword evidence="3" id="KW-1185">Reference proteome</keyword>
<reference evidence="2 3" key="1">
    <citation type="journal article" date="2019" name="Int. J. Syst. Evol. Microbiol.">
        <title>The Global Catalogue of Microorganisms (GCM) 10K type strain sequencing project: providing services to taxonomists for standard genome sequencing and annotation.</title>
        <authorList>
            <consortium name="The Broad Institute Genomics Platform"/>
            <consortium name="The Broad Institute Genome Sequencing Center for Infectious Disease"/>
            <person name="Wu L."/>
            <person name="Ma J."/>
        </authorList>
    </citation>
    <scope>NUCLEOTIDE SEQUENCE [LARGE SCALE GENOMIC DNA]</scope>
    <source>
        <strain evidence="2 3">CGMCC 1.12285</strain>
    </source>
</reference>
<comment type="caution">
    <text evidence="2">The sequence shown here is derived from an EMBL/GenBank/DDBJ whole genome shotgun (WGS) entry which is preliminary data.</text>
</comment>
<dbReference type="PANTHER" id="PTHR44154">
    <property type="entry name" value="QUINONE OXIDOREDUCTASE"/>
    <property type="match status" value="1"/>
</dbReference>
<gene>
    <name evidence="2" type="ORF">ACFR9S_15375</name>
</gene>
<protein>
    <submittedName>
        <fullName evidence="2">Zinc-binding dehydrogenase</fullName>
    </submittedName>
</protein>
<evidence type="ECO:0000313" key="2">
    <source>
        <dbReference type="EMBL" id="MFD1527663.1"/>
    </source>
</evidence>
<dbReference type="Gene3D" id="3.40.50.720">
    <property type="entry name" value="NAD(P)-binding Rossmann-like Domain"/>
    <property type="match status" value="1"/>
</dbReference>
<keyword evidence="1" id="KW-0521">NADP</keyword>
<dbReference type="Gene3D" id="3.90.180.10">
    <property type="entry name" value="Medium-chain alcohol dehydrogenases, catalytic domain"/>
    <property type="match status" value="1"/>
</dbReference>
<evidence type="ECO:0000256" key="1">
    <source>
        <dbReference type="ARBA" id="ARBA00022857"/>
    </source>
</evidence>
<organism evidence="2 3">
    <name type="scientific">Halolamina salina</name>
    <dbReference type="NCBI Taxonomy" id="1220023"/>
    <lineage>
        <taxon>Archaea</taxon>
        <taxon>Methanobacteriati</taxon>
        <taxon>Methanobacteriota</taxon>
        <taxon>Stenosarchaea group</taxon>
        <taxon>Halobacteria</taxon>
        <taxon>Halobacteriales</taxon>
        <taxon>Haloferacaceae</taxon>
    </lineage>
</organism>
<dbReference type="InterPro" id="IPR036291">
    <property type="entry name" value="NAD(P)-bd_dom_sf"/>
</dbReference>
<dbReference type="AlphaFoldDB" id="A0ABD6BA23"/>
<evidence type="ECO:0000313" key="3">
    <source>
        <dbReference type="Proteomes" id="UP001597111"/>
    </source>
</evidence>